<keyword evidence="2" id="KW-0472">Membrane</keyword>
<accession>A0A367ZN57</accession>
<keyword evidence="2" id="KW-0812">Transmembrane</keyword>
<sequence length="885" mass="97775">MFHRNRCRRGNAFLIIIGILAIIFVMATFFIKGTVEEKHQTERSQRVVQTQCLAEAALERAMGVLARRLNDPREWEKPDSLANRIRRPLPRSSPTSGAEAQGGLGANDLLNLGEAGEQPMVLRKEDLQGDNGRELDEMVAFMAGPGATYEVEVTATLNRAFRIGPGPSVGGEDYKVPGVQIPWNCHPGVTEFLDNKGFVALTLALPENINWLGFSIPLEFAGVPVFDIDIIDVLQKFASLTNFQGMSEILNYVSIHRLLARLFPSVYPYKITFDKNIFPSVGPKFGSINLPGDLDPDKFCEKFGYLEVQSKATITFPDRRAVTKAVVATKEFKCVDVEPVAPLYSFFIANFHDEILIFNDIGGNLFINNFAGLSAIKTAVPAGAEEKREFPGLVRINGTARMPVNVGFIGNPFSPSLDAEDSFFHKLARSAEWLLMLDVGLSKTLASKELYTSFKAEWAQYTTGRTNVPEASMGSAAGGTVSNNTNLGGADAPPANAGPADPEAAQNPNRMVEILRGFAQRMNIVPPTSFGVTIFELPLHLMAEHIPYVNDPFGKWEWPMMGVGFRLFRLPVPTPSSTVTHLFGSAAMFPTMTREIEGFVLKQYRQWNLAVLSWPPAPIPVGKQIPIPWPPGLILPFPLPLWHTHDIANKYQYNLPPLQLPTADGSYDTTVHVYDPKILENGPPNLYSIEQYAKKATYYYPTAEDFYRDLPNRLVKENGKDCLKLNGITFIVDSVALPPPGSATLYVTGRGAIVTGGNVIIRGNLEDPYSDEEERRPETPRTVFSLIARAGGLIYDLRGPPYARIEGSVYTDKGIAVPQNKGLKIVGNWVTNAFSKSFASGDIMVVYTAYKTRSSLCSVHPRTGVYDPERYVVTLSPAWESWRTL</sequence>
<evidence type="ECO:0000313" key="4">
    <source>
        <dbReference type="Proteomes" id="UP000252355"/>
    </source>
</evidence>
<reference evidence="3 4" key="1">
    <citation type="submission" date="2018-05" db="EMBL/GenBank/DDBJ databases">
        <title>A metagenomic window into the 2 km-deep terrestrial subsurface aquifer revealed taxonomically and functionally diverse microbial community comprising novel uncultured bacterial lineages.</title>
        <authorList>
            <person name="Kadnikov V.V."/>
            <person name="Mardanov A.V."/>
            <person name="Beletsky A.V."/>
            <person name="Banks D."/>
            <person name="Pimenov N.V."/>
            <person name="Frank Y.A."/>
            <person name="Karnachuk O.V."/>
            <person name="Ravin N.V."/>
        </authorList>
    </citation>
    <scope>NUCLEOTIDE SEQUENCE [LARGE SCALE GENOMIC DNA]</scope>
    <source>
        <strain evidence="3">BY5</strain>
    </source>
</reference>
<dbReference type="EMBL" id="QOQW01000012">
    <property type="protein sequence ID" value="RCK79466.1"/>
    <property type="molecule type" value="Genomic_DNA"/>
</dbReference>
<evidence type="ECO:0000313" key="3">
    <source>
        <dbReference type="EMBL" id="RCK79466.1"/>
    </source>
</evidence>
<feature type="compositionally biased region" description="Low complexity" evidence="1">
    <location>
        <begin position="488"/>
        <end position="505"/>
    </location>
</feature>
<protein>
    <submittedName>
        <fullName evidence="3">Uncharacterized protein</fullName>
    </submittedName>
</protein>
<keyword evidence="2" id="KW-1133">Transmembrane helix</keyword>
<feature type="transmembrane region" description="Helical" evidence="2">
    <location>
        <begin position="12"/>
        <end position="31"/>
    </location>
</feature>
<feature type="region of interest" description="Disordered" evidence="1">
    <location>
        <begin position="472"/>
        <end position="505"/>
    </location>
</feature>
<gene>
    <name evidence="3" type="ORF">OZSIB_4220</name>
</gene>
<dbReference type="Proteomes" id="UP000252355">
    <property type="component" value="Unassembled WGS sequence"/>
</dbReference>
<name>A0A367ZN57_9BACT</name>
<evidence type="ECO:0000256" key="2">
    <source>
        <dbReference type="SAM" id="Phobius"/>
    </source>
</evidence>
<feature type="region of interest" description="Disordered" evidence="1">
    <location>
        <begin position="77"/>
        <end position="104"/>
    </location>
</feature>
<organism evidence="3 4">
    <name type="scientific">Candidatus Ozemobacter sibiricus</name>
    <dbReference type="NCBI Taxonomy" id="2268124"/>
    <lineage>
        <taxon>Bacteria</taxon>
        <taxon>Candidatus Ozemobacteria</taxon>
        <taxon>Candidatus Ozemobacterales</taxon>
        <taxon>Candidatus Ozemobacteraceae</taxon>
        <taxon>Candidatus Ozemobacter</taxon>
    </lineage>
</organism>
<proteinExistence type="predicted"/>
<dbReference type="AlphaFoldDB" id="A0A367ZN57"/>
<evidence type="ECO:0000256" key="1">
    <source>
        <dbReference type="SAM" id="MobiDB-lite"/>
    </source>
</evidence>
<comment type="caution">
    <text evidence="3">The sequence shown here is derived from an EMBL/GenBank/DDBJ whole genome shotgun (WGS) entry which is preliminary data.</text>
</comment>